<sequence>MDPPPLSLADVAHDSDFPIDPVLDPDNQDLFLPEEPADPSKRHDTLDAANGINHDDHLEAGLDDAAVSAIKASLSQAQAQADLHHANGSNTVATAYGAGTEENPIENPTIHMAPYSRPERGEGTPHPEYMVFPMREMFLDWLKGESSWCHFVQRRTTTPAKRAEERMKARLKAHEKMLMEMTPDEAANVPPLKRRKRMRTSPVLEKITYTCHHAGSYTSKHSADLPQAKLRLKTKASVKCNCPARIVLTELEGGVCRIVYYWKHDGHDPFSEGELDTGRLPKVVDDWLIEQINAGKDTDEIRRMLSISEEAKQEYVRKALEDPSSVDPTMPPPIAFQMKIKYPDIYNRFRKLRGPIRLIKIPKCRQDQFLNVPSPTTGQSTEETANRVHSLKATANDEADEPPLDSPDNLDVAGVGVDGMDILPSTDAGVDHQFDTDIQVNDLDPHPHAVLARFAEQQGHSDLAQALLSLPRDPVPGEETEKFEESVAKAAKAAAEVAEQEEDEKSDGWGDINPL</sequence>
<evidence type="ECO:0000313" key="2">
    <source>
        <dbReference type="EMBL" id="KAK1922033.1"/>
    </source>
</evidence>
<feature type="region of interest" description="Disordered" evidence="1">
    <location>
        <begin position="1"/>
        <end position="43"/>
    </location>
</feature>
<feature type="compositionally biased region" description="Low complexity" evidence="1">
    <location>
        <begin position="488"/>
        <end position="497"/>
    </location>
</feature>
<protein>
    <submittedName>
        <fullName evidence="2">Uncharacterized protein</fullName>
    </submittedName>
</protein>
<name>A0AAD9FP12_PAPLA</name>
<dbReference type="EMBL" id="JAODAN010000009">
    <property type="protein sequence ID" value="KAK1922033.1"/>
    <property type="molecule type" value="Genomic_DNA"/>
</dbReference>
<evidence type="ECO:0000313" key="3">
    <source>
        <dbReference type="Proteomes" id="UP001182556"/>
    </source>
</evidence>
<dbReference type="Proteomes" id="UP001182556">
    <property type="component" value="Unassembled WGS sequence"/>
</dbReference>
<evidence type="ECO:0000256" key="1">
    <source>
        <dbReference type="SAM" id="MobiDB-lite"/>
    </source>
</evidence>
<accession>A0AAD9FP12</accession>
<feature type="region of interest" description="Disordered" evidence="1">
    <location>
        <begin position="472"/>
        <end position="515"/>
    </location>
</feature>
<comment type="caution">
    <text evidence="2">The sequence shown here is derived from an EMBL/GenBank/DDBJ whole genome shotgun (WGS) entry which is preliminary data.</text>
</comment>
<proteinExistence type="predicted"/>
<keyword evidence="3" id="KW-1185">Reference proteome</keyword>
<reference evidence="2" key="1">
    <citation type="submission" date="2023-02" db="EMBL/GenBank/DDBJ databases">
        <title>Identification and recombinant expression of a fungal hydrolase from Papiliotrema laurentii that hydrolyzes apple cutin and clears colloidal polyester polyurethane.</title>
        <authorList>
            <consortium name="DOE Joint Genome Institute"/>
            <person name="Roman V.A."/>
            <person name="Bojanowski C."/>
            <person name="Crable B.R."/>
            <person name="Wagner D.N."/>
            <person name="Hung C.S."/>
            <person name="Nadeau L.J."/>
            <person name="Schratz L."/>
            <person name="Haridas S."/>
            <person name="Pangilinan J."/>
            <person name="Lipzen A."/>
            <person name="Na H."/>
            <person name="Yan M."/>
            <person name="Ng V."/>
            <person name="Grigoriev I.V."/>
            <person name="Spatafora J.W."/>
            <person name="Barlow D."/>
            <person name="Biffinger J."/>
            <person name="Kelley-Loughnane N."/>
            <person name="Varaljay V.A."/>
            <person name="Crookes-Goodson W.J."/>
        </authorList>
    </citation>
    <scope>NUCLEOTIDE SEQUENCE</scope>
    <source>
        <strain evidence="2">5307AH</strain>
    </source>
</reference>
<dbReference type="AlphaFoldDB" id="A0AAD9FP12"/>
<organism evidence="2 3">
    <name type="scientific">Papiliotrema laurentii</name>
    <name type="common">Cryptococcus laurentii</name>
    <dbReference type="NCBI Taxonomy" id="5418"/>
    <lineage>
        <taxon>Eukaryota</taxon>
        <taxon>Fungi</taxon>
        <taxon>Dikarya</taxon>
        <taxon>Basidiomycota</taxon>
        <taxon>Agaricomycotina</taxon>
        <taxon>Tremellomycetes</taxon>
        <taxon>Tremellales</taxon>
        <taxon>Rhynchogastremaceae</taxon>
        <taxon>Papiliotrema</taxon>
    </lineage>
</organism>
<gene>
    <name evidence="2" type="ORF">DB88DRAFT_542047</name>
</gene>